<evidence type="ECO:0000313" key="2">
    <source>
        <dbReference type="Proteomes" id="UP000655225"/>
    </source>
</evidence>
<protein>
    <recommendedName>
        <fullName evidence="3">DUF674 family protein</fullName>
    </recommendedName>
</protein>
<dbReference type="PANTHER" id="PTHR33103:SF95">
    <property type="entry name" value="DUF674 FAMILY PROTEIN"/>
    <property type="match status" value="1"/>
</dbReference>
<reference evidence="1 2" key="1">
    <citation type="submission" date="2020-04" db="EMBL/GenBank/DDBJ databases">
        <title>Plant Genome Project.</title>
        <authorList>
            <person name="Zhang R.-G."/>
        </authorList>
    </citation>
    <scope>NUCLEOTIDE SEQUENCE [LARGE SCALE GENOMIC DNA]</scope>
    <source>
        <strain evidence="1">YNK0</strain>
        <tissue evidence="1">Leaf</tissue>
    </source>
</reference>
<dbReference type="InterPro" id="IPR007750">
    <property type="entry name" value="DUF674"/>
</dbReference>
<evidence type="ECO:0000313" key="1">
    <source>
        <dbReference type="EMBL" id="KAF8394964.1"/>
    </source>
</evidence>
<accession>A0A834YT25</accession>
<dbReference type="AlphaFoldDB" id="A0A834YT25"/>
<sequence>MAERQLQSISLKILVDKKKDRVIFAESNGDFVDILLSFLTMPIGTIIRLTRSQPFAAEIGCMNNLYESVDKLDVQYLWTAACKTMLLCPRNSAEAHCRNLKVNIDDTEPIQYYTCKTTTSGHHKYYSISTYENVQCHCGQLMSRSIQLRKSDAIKVADVDNRRVFLKDRVRLMISDGMRVTSMSTMTSLSLLGKLGIKDYSATEERTVNVELLYLLMSLFSKTSTSLTDAILLKQITVDQMDFDMRNTAQLEDESEGDSNVKFFKVKLMVSKSSNKVLYAEAGEDFVDLVLSFLTLPLGSIVELFGGKSPMQSLNNLYKSVEELSVDNYMKSDECKNLLLHPKLPSYFGCENQLLPIQEVINLYYYTFYCQSCYPICETSTSENDAPSLCRHNTKRLPLEVINPKLLTGDFVDGGGFLKGPEIFMVTDDLIVTPFSPISAISLLDSLKVPISDVEERVVTVSKKKALTLLRVSLASKSALTNTFIFNFCPKVPKQEK</sequence>
<dbReference type="OMA" id="QVIRICE"/>
<dbReference type="PANTHER" id="PTHR33103">
    <property type="entry name" value="OS01G0153900 PROTEIN"/>
    <property type="match status" value="1"/>
</dbReference>
<comment type="caution">
    <text evidence="1">The sequence shown here is derived from an EMBL/GenBank/DDBJ whole genome shotgun (WGS) entry which is preliminary data.</text>
</comment>
<dbReference type="Proteomes" id="UP000655225">
    <property type="component" value="Unassembled WGS sequence"/>
</dbReference>
<keyword evidence="2" id="KW-1185">Reference proteome</keyword>
<dbReference type="OrthoDB" id="1277335at2759"/>
<name>A0A834YT25_TETSI</name>
<gene>
    <name evidence="1" type="ORF">HHK36_018903</name>
</gene>
<evidence type="ECO:0008006" key="3">
    <source>
        <dbReference type="Google" id="ProtNLM"/>
    </source>
</evidence>
<proteinExistence type="predicted"/>
<dbReference type="EMBL" id="JABCRI010000013">
    <property type="protein sequence ID" value="KAF8394964.1"/>
    <property type="molecule type" value="Genomic_DNA"/>
</dbReference>
<organism evidence="1 2">
    <name type="scientific">Tetracentron sinense</name>
    <name type="common">Spur-leaf</name>
    <dbReference type="NCBI Taxonomy" id="13715"/>
    <lineage>
        <taxon>Eukaryota</taxon>
        <taxon>Viridiplantae</taxon>
        <taxon>Streptophyta</taxon>
        <taxon>Embryophyta</taxon>
        <taxon>Tracheophyta</taxon>
        <taxon>Spermatophyta</taxon>
        <taxon>Magnoliopsida</taxon>
        <taxon>Trochodendrales</taxon>
        <taxon>Trochodendraceae</taxon>
        <taxon>Tetracentron</taxon>
    </lineage>
</organism>
<dbReference type="Pfam" id="PF05056">
    <property type="entry name" value="DUF674"/>
    <property type="match status" value="1"/>
</dbReference>